<gene>
    <name evidence="4" type="primary">fadK_5</name>
    <name evidence="4" type="ORF">D7316_02119</name>
</gene>
<dbReference type="OrthoDB" id="9803968at2"/>
<dbReference type="Proteomes" id="UP000271469">
    <property type="component" value="Chromosome"/>
</dbReference>
<protein>
    <submittedName>
        <fullName evidence="4">Short-chain-fatty-acid--CoA ligase</fullName>
        <ecNumber evidence="4">6.2.1.-</ecNumber>
    </submittedName>
</protein>
<sequence>MARATNLWELLTERVELSPSKEFAVDEHGRRFTFAELADLAMTTAAALHGHGVRAGDVVSWQLPSSVEAMALSLALSRLGAVQNPIIPMLRESEVAFIAGQVGASLLIVPDEFRGFDYGAMATAVAQQVEGLRTLIVDQDWMSGDPETLPARPQRDDNEVRWIFYTSGTTAAPKGVKHGDAGLIAAAKTFVTNVQVTEDERCAAYVPITHVGGIAHVLSSLLVGHTLITAAKFVPEDNADQLISEGATLIGSGLPFTTEYLRIARDRGVRPLFPQARATLGGGSGRPAELSLQTAQVLGGVGIISGYGMTECPYLTWGSPDDTDAEHSAFEGTPGPQGAVRIVGADGAELPVGEVGEIRVHGPQLFQGYVDSAHNDGALDERGFFRTGDLGFVNAAGRLCVTGRIKDIIVRKMENISAREVEEALIGDPAIADLTVIGMPDPASGERVCAVVVPSDPDQPPSLDSIRDHLATTTLNKRKYPEQVEIVEVIPRNSLGKIAKSQLRSDLLTPATEVPLSTQVSEQQLPETSYQTVEFVVSAHVATITLNRPDRLNCFNETMANEMADIWKRVRDEDDIHVAVLQANGDRAFCTGVDVGEGAWWTHINRFNQEDPGVLLGPKQHRVWKPVVCALHGMVAGGAMYFVNESDIVICSDDTTFFDPHANAGIVSALEPMGMLARGIPLGEVLRWALTGSDERMTADSALRTGIVTEVVARAELRERAQQLAAEIAGRRPEAIQGTVRAIWESLDMTPSIALRTGLSYTQIGNPGSGRTDSRKNKRSPRLR</sequence>
<dbReference type="Gene3D" id="3.90.226.10">
    <property type="entry name" value="2-enoyl-CoA Hydratase, Chain A, domain 1"/>
    <property type="match status" value="1"/>
</dbReference>
<dbReference type="Gene3D" id="3.40.50.980">
    <property type="match status" value="2"/>
</dbReference>
<dbReference type="SUPFAM" id="SSF56801">
    <property type="entry name" value="Acetyl-CoA synthetase-like"/>
    <property type="match status" value="1"/>
</dbReference>
<dbReference type="EC" id="6.2.1.-" evidence="4"/>
<dbReference type="EMBL" id="CP033972">
    <property type="protein sequence ID" value="AZG45523.1"/>
    <property type="molecule type" value="Genomic_DNA"/>
</dbReference>
<dbReference type="SUPFAM" id="SSF52096">
    <property type="entry name" value="ClpP/crotonase"/>
    <property type="match status" value="1"/>
</dbReference>
<organism evidence="4 5">
    <name type="scientific">Gordonia insulae</name>
    <dbReference type="NCBI Taxonomy" id="2420509"/>
    <lineage>
        <taxon>Bacteria</taxon>
        <taxon>Bacillati</taxon>
        <taxon>Actinomycetota</taxon>
        <taxon>Actinomycetes</taxon>
        <taxon>Mycobacteriales</taxon>
        <taxon>Gordoniaceae</taxon>
        <taxon>Gordonia</taxon>
    </lineage>
</organism>
<dbReference type="Pfam" id="PF13193">
    <property type="entry name" value="AMP-binding_C"/>
    <property type="match status" value="1"/>
</dbReference>
<keyword evidence="5" id="KW-1185">Reference proteome</keyword>
<dbReference type="Pfam" id="PF00501">
    <property type="entry name" value="AMP-binding"/>
    <property type="match status" value="1"/>
</dbReference>
<dbReference type="InterPro" id="IPR025110">
    <property type="entry name" value="AMP-bd_C"/>
</dbReference>
<keyword evidence="4" id="KW-0436">Ligase</keyword>
<name>A0A3G8JKJ6_9ACTN</name>
<accession>A0A3G8JKJ6</accession>
<evidence type="ECO:0000259" key="3">
    <source>
        <dbReference type="Pfam" id="PF13193"/>
    </source>
</evidence>
<dbReference type="Gene3D" id="3.30.300.30">
    <property type="match status" value="1"/>
</dbReference>
<evidence type="ECO:0000256" key="1">
    <source>
        <dbReference type="SAM" id="MobiDB-lite"/>
    </source>
</evidence>
<dbReference type="InterPro" id="IPR001753">
    <property type="entry name" value="Enoyl-CoA_hydra/iso"/>
</dbReference>
<dbReference type="GO" id="GO:0006631">
    <property type="term" value="P:fatty acid metabolic process"/>
    <property type="evidence" value="ECO:0007669"/>
    <property type="project" value="TreeGrafter"/>
</dbReference>
<dbReference type="PANTHER" id="PTHR43201">
    <property type="entry name" value="ACYL-COA SYNTHETASE"/>
    <property type="match status" value="1"/>
</dbReference>
<evidence type="ECO:0000313" key="4">
    <source>
        <dbReference type="EMBL" id="AZG45523.1"/>
    </source>
</evidence>
<feature type="domain" description="AMP-dependent synthetase/ligase" evidence="2">
    <location>
        <begin position="13"/>
        <end position="369"/>
    </location>
</feature>
<dbReference type="KEGG" id="gom:D7316_02119"/>
<feature type="compositionally biased region" description="Polar residues" evidence="1">
    <location>
        <begin position="760"/>
        <end position="771"/>
    </location>
</feature>
<dbReference type="AlphaFoldDB" id="A0A3G8JKJ6"/>
<dbReference type="Gene3D" id="2.30.38.10">
    <property type="entry name" value="Luciferase, Domain 3"/>
    <property type="match status" value="1"/>
</dbReference>
<proteinExistence type="predicted"/>
<dbReference type="Pfam" id="PF00378">
    <property type="entry name" value="ECH_1"/>
    <property type="match status" value="1"/>
</dbReference>
<dbReference type="PANTHER" id="PTHR43201:SF32">
    <property type="entry name" value="2-SUCCINYLBENZOATE--COA LIGASE, CHLOROPLASTIC_PEROXISOMAL"/>
    <property type="match status" value="1"/>
</dbReference>
<feature type="region of interest" description="Disordered" evidence="1">
    <location>
        <begin position="760"/>
        <end position="784"/>
    </location>
</feature>
<dbReference type="InterPro" id="IPR000873">
    <property type="entry name" value="AMP-dep_synth/lig_dom"/>
</dbReference>
<feature type="domain" description="AMP-binding enzyme C-terminal" evidence="3">
    <location>
        <begin position="420"/>
        <end position="497"/>
    </location>
</feature>
<evidence type="ECO:0000313" key="5">
    <source>
        <dbReference type="Proteomes" id="UP000271469"/>
    </source>
</evidence>
<dbReference type="InterPro" id="IPR045851">
    <property type="entry name" value="AMP-bd_C_sf"/>
</dbReference>
<dbReference type="CDD" id="cd06558">
    <property type="entry name" value="crotonase-like"/>
    <property type="match status" value="1"/>
</dbReference>
<evidence type="ECO:0000259" key="2">
    <source>
        <dbReference type="Pfam" id="PF00501"/>
    </source>
</evidence>
<dbReference type="GO" id="GO:0031956">
    <property type="term" value="F:medium-chain fatty acid-CoA ligase activity"/>
    <property type="evidence" value="ECO:0007669"/>
    <property type="project" value="TreeGrafter"/>
</dbReference>
<dbReference type="InterPro" id="IPR029045">
    <property type="entry name" value="ClpP/crotonase-like_dom_sf"/>
</dbReference>
<reference evidence="4 5" key="1">
    <citation type="submission" date="2018-11" db="EMBL/GenBank/DDBJ databases">
        <title>Gordonia insulae sp. nov., isolated from an island soil.</title>
        <authorList>
            <person name="Kim Y.S."/>
            <person name="Kim S.B."/>
        </authorList>
    </citation>
    <scope>NUCLEOTIDE SEQUENCE [LARGE SCALE GENOMIC DNA]</scope>
    <source>
        <strain evidence="4 5">MMS17-SY073</strain>
    </source>
</reference>